<accession>A0ACB9N3F1</accession>
<name>A0ACB9N3F1_9MYRT</name>
<gene>
    <name evidence="1" type="ORF">MLD38_029341</name>
</gene>
<evidence type="ECO:0000313" key="1">
    <source>
        <dbReference type="EMBL" id="KAI4331123.1"/>
    </source>
</evidence>
<dbReference type="EMBL" id="CM042887">
    <property type="protein sequence ID" value="KAI4331123.1"/>
    <property type="molecule type" value="Genomic_DNA"/>
</dbReference>
<keyword evidence="2" id="KW-1185">Reference proteome</keyword>
<proteinExistence type="predicted"/>
<organism evidence="1 2">
    <name type="scientific">Melastoma candidum</name>
    <dbReference type="NCBI Taxonomy" id="119954"/>
    <lineage>
        <taxon>Eukaryota</taxon>
        <taxon>Viridiplantae</taxon>
        <taxon>Streptophyta</taxon>
        <taxon>Embryophyta</taxon>
        <taxon>Tracheophyta</taxon>
        <taxon>Spermatophyta</taxon>
        <taxon>Magnoliopsida</taxon>
        <taxon>eudicotyledons</taxon>
        <taxon>Gunneridae</taxon>
        <taxon>Pentapetalae</taxon>
        <taxon>rosids</taxon>
        <taxon>malvids</taxon>
        <taxon>Myrtales</taxon>
        <taxon>Melastomataceae</taxon>
        <taxon>Melastomatoideae</taxon>
        <taxon>Melastomateae</taxon>
        <taxon>Melastoma</taxon>
    </lineage>
</organism>
<dbReference type="Proteomes" id="UP001057402">
    <property type="component" value="Chromosome 8"/>
</dbReference>
<evidence type="ECO:0000313" key="2">
    <source>
        <dbReference type="Proteomes" id="UP001057402"/>
    </source>
</evidence>
<sequence length="183" mass="19794">MKKKPTSITDKLSESSTSRSSTVGTKKSPPASHDKSSLSVLRPKVYIIDSSSFKHLVQELTGKEAPSKTTSSPSSSLSSSSSPPLPSIVAVEDTGFMEVILTSSEDNSTGQVLPQMSSPDTNSLSSPCDMDYVPFPAPTNHMGFDFSYDDIESWLLEMEPVTSGSMSRDMEPIDVSIYDYDFS</sequence>
<comment type="caution">
    <text evidence="1">The sequence shown here is derived from an EMBL/GenBank/DDBJ whole genome shotgun (WGS) entry which is preliminary data.</text>
</comment>
<protein>
    <submittedName>
        <fullName evidence="1">Uncharacterized protein</fullName>
    </submittedName>
</protein>
<reference evidence="2" key="1">
    <citation type="journal article" date="2023" name="Front. Plant Sci.">
        <title>Chromosomal-level genome assembly of Melastoma candidum provides insights into trichome evolution.</title>
        <authorList>
            <person name="Zhong Y."/>
            <person name="Wu W."/>
            <person name="Sun C."/>
            <person name="Zou P."/>
            <person name="Liu Y."/>
            <person name="Dai S."/>
            <person name="Zhou R."/>
        </authorList>
    </citation>
    <scope>NUCLEOTIDE SEQUENCE [LARGE SCALE GENOMIC DNA]</scope>
</reference>